<dbReference type="HOGENOM" id="CLU_033057_1_0_0"/>
<keyword evidence="7 10" id="KW-0274">FAD</keyword>
<keyword evidence="9 10" id="KW-0520">NAD</keyword>
<evidence type="ECO:0000256" key="10">
    <source>
        <dbReference type="HAMAP-Rule" id="MF_01037"/>
    </source>
</evidence>
<dbReference type="SUPFAM" id="SSF51905">
    <property type="entry name" value="FAD/NAD(P)-binding domain"/>
    <property type="match status" value="1"/>
</dbReference>
<dbReference type="NCBIfam" id="TIGR00137">
    <property type="entry name" value="gid_trmFO"/>
    <property type="match status" value="1"/>
</dbReference>
<evidence type="ECO:0000313" key="12">
    <source>
        <dbReference type="EMBL" id="AFL90207.1"/>
    </source>
</evidence>
<dbReference type="PANTHER" id="PTHR11806">
    <property type="entry name" value="GLUCOSE INHIBITED DIVISION PROTEIN A"/>
    <property type="match status" value="1"/>
</dbReference>
<dbReference type="RefSeq" id="WP_014787467.1">
    <property type="nucleotide sequence ID" value="NC_018014.1"/>
</dbReference>
<evidence type="ECO:0000256" key="8">
    <source>
        <dbReference type="ARBA" id="ARBA00022857"/>
    </source>
</evidence>
<feature type="binding site" evidence="10">
    <location>
        <begin position="8"/>
        <end position="13"/>
    </location>
    <ligand>
        <name>FAD</name>
        <dbReference type="ChEBI" id="CHEBI:57692"/>
    </ligand>
</feature>
<dbReference type="Gene3D" id="3.50.50.60">
    <property type="entry name" value="FAD/NAD(P)-binding domain"/>
    <property type="match status" value="2"/>
</dbReference>
<comment type="catalytic activity">
    <reaction evidence="10">
        <text>uridine(54) in tRNA + (6R)-5,10-methylene-5,6,7,8-tetrahydrofolate + NADPH + H(+) = 5-methyluridine(54) in tRNA + (6S)-5,6,7,8-tetrahydrofolate + NADP(+)</text>
        <dbReference type="Rhea" id="RHEA:62372"/>
        <dbReference type="Rhea" id="RHEA-COMP:10167"/>
        <dbReference type="Rhea" id="RHEA-COMP:10193"/>
        <dbReference type="ChEBI" id="CHEBI:15378"/>
        <dbReference type="ChEBI" id="CHEBI:15636"/>
        <dbReference type="ChEBI" id="CHEBI:57453"/>
        <dbReference type="ChEBI" id="CHEBI:57783"/>
        <dbReference type="ChEBI" id="CHEBI:58349"/>
        <dbReference type="ChEBI" id="CHEBI:65315"/>
        <dbReference type="ChEBI" id="CHEBI:74447"/>
        <dbReference type="EC" id="2.1.1.74"/>
    </reaction>
</comment>
<evidence type="ECO:0000256" key="3">
    <source>
        <dbReference type="ARBA" id="ARBA00022603"/>
    </source>
</evidence>
<organism evidence="12 13">
    <name type="scientific">Terriglobus roseus (strain DSM 18391 / NRRL B-41598 / KBS 63)</name>
    <dbReference type="NCBI Taxonomy" id="926566"/>
    <lineage>
        <taxon>Bacteria</taxon>
        <taxon>Pseudomonadati</taxon>
        <taxon>Acidobacteriota</taxon>
        <taxon>Terriglobia</taxon>
        <taxon>Terriglobales</taxon>
        <taxon>Acidobacteriaceae</taxon>
        <taxon>Terriglobus</taxon>
    </lineage>
</organism>
<dbReference type="GO" id="GO:0005829">
    <property type="term" value="C:cytosol"/>
    <property type="evidence" value="ECO:0007669"/>
    <property type="project" value="TreeGrafter"/>
</dbReference>
<dbReference type="InterPro" id="IPR040131">
    <property type="entry name" value="MnmG_N"/>
</dbReference>
<dbReference type="STRING" id="926566.Terro_3999"/>
<evidence type="ECO:0000256" key="1">
    <source>
        <dbReference type="ARBA" id="ARBA00001974"/>
    </source>
</evidence>
<evidence type="ECO:0000256" key="4">
    <source>
        <dbReference type="ARBA" id="ARBA00022630"/>
    </source>
</evidence>
<dbReference type="eggNOG" id="COG1206">
    <property type="taxonomic scope" value="Bacteria"/>
</dbReference>
<keyword evidence="3 10" id="KW-0489">Methyltransferase</keyword>
<comment type="catalytic activity">
    <reaction evidence="10">
        <text>uridine(54) in tRNA + (6R)-5,10-methylene-5,6,7,8-tetrahydrofolate + NADH + H(+) = 5-methyluridine(54) in tRNA + (6S)-5,6,7,8-tetrahydrofolate + NAD(+)</text>
        <dbReference type="Rhea" id="RHEA:16873"/>
        <dbReference type="Rhea" id="RHEA-COMP:10167"/>
        <dbReference type="Rhea" id="RHEA-COMP:10193"/>
        <dbReference type="ChEBI" id="CHEBI:15378"/>
        <dbReference type="ChEBI" id="CHEBI:15636"/>
        <dbReference type="ChEBI" id="CHEBI:57453"/>
        <dbReference type="ChEBI" id="CHEBI:57540"/>
        <dbReference type="ChEBI" id="CHEBI:57945"/>
        <dbReference type="ChEBI" id="CHEBI:65315"/>
        <dbReference type="ChEBI" id="CHEBI:74447"/>
        <dbReference type="EC" id="2.1.1.74"/>
    </reaction>
</comment>
<evidence type="ECO:0000259" key="11">
    <source>
        <dbReference type="Pfam" id="PF01134"/>
    </source>
</evidence>
<protein>
    <recommendedName>
        <fullName evidence="10">Methylenetetrahydrofolate--tRNA-(uracil-5-)-methyltransferase TrmFO</fullName>
        <ecNumber evidence="10">2.1.1.74</ecNumber>
    </recommendedName>
    <alternativeName>
        <fullName evidence="10">Folate-dependent tRNA (uracil-5-)-methyltransferase</fullName>
    </alternativeName>
    <alternativeName>
        <fullName evidence="10">Folate-dependent tRNA(M-5-U54)-methyltransferase</fullName>
    </alternativeName>
</protein>
<keyword evidence="13" id="KW-1185">Reference proteome</keyword>
<accession>I3ZLT9</accession>
<evidence type="ECO:0000256" key="6">
    <source>
        <dbReference type="ARBA" id="ARBA00022694"/>
    </source>
</evidence>
<dbReference type="GO" id="GO:0050660">
    <property type="term" value="F:flavin adenine dinucleotide binding"/>
    <property type="evidence" value="ECO:0007669"/>
    <property type="project" value="UniProtKB-UniRule"/>
</dbReference>
<evidence type="ECO:0000313" key="13">
    <source>
        <dbReference type="Proteomes" id="UP000006056"/>
    </source>
</evidence>
<keyword evidence="6 10" id="KW-0819">tRNA processing</keyword>
<dbReference type="KEGG" id="trs:Terro_3999"/>
<comment type="similarity">
    <text evidence="10">Belongs to the MnmG family. TrmFO subfamily.</text>
</comment>
<dbReference type="OrthoDB" id="9803114at2"/>
<dbReference type="HAMAP" id="MF_01037">
    <property type="entry name" value="TrmFO"/>
    <property type="match status" value="1"/>
</dbReference>
<keyword evidence="8 10" id="KW-0521">NADP</keyword>
<evidence type="ECO:0000256" key="5">
    <source>
        <dbReference type="ARBA" id="ARBA00022679"/>
    </source>
</evidence>
<dbReference type="PATRIC" id="fig|926566.3.peg.3941"/>
<dbReference type="NCBIfam" id="NF003739">
    <property type="entry name" value="PRK05335.1"/>
    <property type="match status" value="1"/>
</dbReference>
<comment type="function">
    <text evidence="10">Catalyzes the folate-dependent formation of 5-methyl-uridine at position 54 (M-5-U54) in all tRNAs.</text>
</comment>
<comment type="subcellular location">
    <subcellularLocation>
        <location evidence="10">Cytoplasm</location>
    </subcellularLocation>
</comment>
<dbReference type="Proteomes" id="UP000006056">
    <property type="component" value="Chromosome"/>
</dbReference>
<dbReference type="GO" id="GO:0002098">
    <property type="term" value="P:tRNA wobble uridine modification"/>
    <property type="evidence" value="ECO:0007669"/>
    <property type="project" value="TreeGrafter"/>
</dbReference>
<proteinExistence type="inferred from homology"/>
<gene>
    <name evidence="10" type="primary">trmFO</name>
    <name evidence="12" type="ordered locus">Terro_3999</name>
</gene>
<dbReference type="EMBL" id="CP003379">
    <property type="protein sequence ID" value="AFL90207.1"/>
    <property type="molecule type" value="Genomic_DNA"/>
</dbReference>
<sequence length="448" mass="49690">MKTIKVIGGGLAGPEAALQAARAGCDVTLYEMRPHRSTEAHQTSDFAELVCSNSLKSESENTAPWLLKQEMRLAGSVLLAEADACAVPAGHALAVDRVEFSRRVAERIAAEPKITVVREEVTSIEEDGDHITMLASGPLTSPALTADLQRLTGADHLSFYDSIAPVVDATTINMDRVYFKARWDKGSADYINCPFTKEEYDIFYDALIAAQEVEAKDWEKLDYFEGCLPIEEIARRGKDTLRFGCMKPVGLRYPGTEITPYAVVQLRQENLRADSYNLVGFQNHIKYGDQQRILRLIPGLENATFLRFGQIHRNTYINSPTLLTETLQLRAHPQVMIAGQLSGVEGYTESIAGGMLAGRFAAALARGEQPTPAPRLSAHGSLVHYITHTDAKRFQPANVTFDLLMPLEEELRKKIRDKKERHRIQCERGLNAWKAWLAGVPEDVAVPA</sequence>
<dbReference type="PANTHER" id="PTHR11806:SF2">
    <property type="entry name" value="METHYLENETETRAHYDROFOLATE--TRNA-(URACIL-5-)-METHYLTRANSFERASE TRMFO"/>
    <property type="match status" value="1"/>
</dbReference>
<dbReference type="AlphaFoldDB" id="I3ZLT9"/>
<dbReference type="InterPro" id="IPR002218">
    <property type="entry name" value="MnmG-rel"/>
</dbReference>
<evidence type="ECO:0000256" key="7">
    <source>
        <dbReference type="ARBA" id="ARBA00022827"/>
    </source>
</evidence>
<reference evidence="12 13" key="1">
    <citation type="submission" date="2012-06" db="EMBL/GenBank/DDBJ databases">
        <title>Complete genome of Terriglobus roseus DSM 18391.</title>
        <authorList>
            <consortium name="US DOE Joint Genome Institute (JGI-PGF)"/>
            <person name="Lucas S."/>
            <person name="Copeland A."/>
            <person name="Lapidus A."/>
            <person name="Glavina del Rio T."/>
            <person name="Dalin E."/>
            <person name="Tice H."/>
            <person name="Bruce D."/>
            <person name="Goodwin L."/>
            <person name="Pitluck S."/>
            <person name="Peters L."/>
            <person name="Mikhailova N."/>
            <person name="Munk A.C.C."/>
            <person name="Kyrpides N."/>
            <person name="Mavromatis K."/>
            <person name="Ivanova N."/>
            <person name="Brettin T."/>
            <person name="Detter J.C."/>
            <person name="Han C."/>
            <person name="Larimer F."/>
            <person name="Land M."/>
            <person name="Hauser L."/>
            <person name="Markowitz V."/>
            <person name="Cheng J.-F."/>
            <person name="Hugenholtz P."/>
            <person name="Woyke T."/>
            <person name="Wu D."/>
            <person name="Brambilla E."/>
            <person name="Klenk H.-P."/>
            <person name="Eisen J.A."/>
        </authorList>
    </citation>
    <scope>NUCLEOTIDE SEQUENCE [LARGE SCALE GENOMIC DNA]</scope>
    <source>
        <strain evidence="13">DSM 18391 / NRRL B-41598 / KBS 63</strain>
    </source>
</reference>
<dbReference type="InterPro" id="IPR036188">
    <property type="entry name" value="FAD/NAD-bd_sf"/>
</dbReference>
<evidence type="ECO:0000256" key="2">
    <source>
        <dbReference type="ARBA" id="ARBA00022490"/>
    </source>
</evidence>
<keyword evidence="4 10" id="KW-0285">Flavoprotein</keyword>
<dbReference type="GO" id="GO:0047151">
    <property type="term" value="F:tRNA (uracil(54)-C5)-methyltransferase activity, 5,10-methylenetetrahydrofolate-dependent"/>
    <property type="evidence" value="ECO:0007669"/>
    <property type="project" value="UniProtKB-UniRule"/>
</dbReference>
<keyword evidence="2 10" id="KW-0963">Cytoplasm</keyword>
<dbReference type="EC" id="2.1.1.74" evidence="10"/>
<dbReference type="GO" id="GO:0030488">
    <property type="term" value="P:tRNA methylation"/>
    <property type="evidence" value="ECO:0007669"/>
    <property type="project" value="TreeGrafter"/>
</dbReference>
<dbReference type="Pfam" id="PF01134">
    <property type="entry name" value="GIDA"/>
    <property type="match status" value="1"/>
</dbReference>
<keyword evidence="5 10" id="KW-0808">Transferase</keyword>
<evidence type="ECO:0000256" key="9">
    <source>
        <dbReference type="ARBA" id="ARBA00023027"/>
    </source>
</evidence>
<name>I3ZLT9_TERRK</name>
<dbReference type="InterPro" id="IPR004417">
    <property type="entry name" value="TrmFO"/>
</dbReference>
<comment type="cofactor">
    <cofactor evidence="1 10">
        <name>FAD</name>
        <dbReference type="ChEBI" id="CHEBI:57692"/>
    </cofactor>
</comment>
<feature type="domain" description="MnmG N-terminal" evidence="11">
    <location>
        <begin position="4"/>
        <end position="368"/>
    </location>
</feature>